<dbReference type="SUPFAM" id="SSF50729">
    <property type="entry name" value="PH domain-like"/>
    <property type="match status" value="1"/>
</dbReference>
<dbReference type="PROSITE" id="PS50898">
    <property type="entry name" value="RBD"/>
    <property type="match status" value="2"/>
</dbReference>
<feature type="compositionally biased region" description="Low complexity" evidence="6">
    <location>
        <begin position="1257"/>
        <end position="1285"/>
    </location>
</feature>
<dbReference type="InterPro" id="IPR006020">
    <property type="entry name" value="PTB/PI_dom"/>
</dbReference>
<dbReference type="InterPro" id="IPR036034">
    <property type="entry name" value="PDZ_sf"/>
</dbReference>
<dbReference type="SUPFAM" id="SSF50156">
    <property type="entry name" value="PDZ domain-like"/>
    <property type="match status" value="1"/>
</dbReference>
<dbReference type="Pfam" id="PF16613">
    <property type="entry name" value="RGS12_us1"/>
    <property type="match status" value="1"/>
</dbReference>
<feature type="domain" description="RBD" evidence="9">
    <location>
        <begin position="1032"/>
        <end position="1102"/>
    </location>
</feature>
<evidence type="ECO:0000259" key="8">
    <source>
        <dbReference type="PROSITE" id="PS50132"/>
    </source>
</evidence>
<dbReference type="PRINTS" id="PR01301">
    <property type="entry name" value="RGSPROTEIN"/>
</dbReference>
<dbReference type="InterPro" id="IPR003109">
    <property type="entry name" value="GoLoco_motif"/>
</dbReference>
<dbReference type="PANTHER" id="PTHR45945">
    <property type="entry name" value="REGULATOR OF G-PROTEIN SIGNALING LOCO"/>
    <property type="match status" value="1"/>
</dbReference>
<dbReference type="PROSITE" id="PS50106">
    <property type="entry name" value="PDZ"/>
    <property type="match status" value="1"/>
</dbReference>
<evidence type="ECO:0000256" key="6">
    <source>
        <dbReference type="SAM" id="MobiDB-lite"/>
    </source>
</evidence>
<keyword evidence="11" id="KW-1185">Reference proteome</keyword>
<keyword evidence="3" id="KW-0963">Cytoplasm</keyword>
<dbReference type="SMART" id="SM00390">
    <property type="entry name" value="GoLoco"/>
    <property type="match status" value="1"/>
</dbReference>
<evidence type="ECO:0000256" key="5">
    <source>
        <dbReference type="ARBA" id="ARBA00022737"/>
    </source>
</evidence>
<evidence type="ECO:0000256" key="3">
    <source>
        <dbReference type="ARBA" id="ARBA00022490"/>
    </source>
</evidence>
<dbReference type="PROSITE" id="PS50877">
    <property type="entry name" value="GOLOCO"/>
    <property type="match status" value="1"/>
</dbReference>
<accession>A0A7J8E9T9</accession>
<dbReference type="Gene3D" id="1.10.167.10">
    <property type="entry name" value="Regulator of G-protein Signalling 4, domain 2"/>
    <property type="match status" value="1"/>
</dbReference>
<feature type="compositionally biased region" description="Low complexity" evidence="6">
    <location>
        <begin position="1372"/>
        <end position="1386"/>
    </location>
</feature>
<keyword evidence="2" id="KW-0343">GTPase activation</keyword>
<feature type="region of interest" description="Disordered" evidence="6">
    <location>
        <begin position="1229"/>
        <end position="1285"/>
    </location>
</feature>
<dbReference type="Pfam" id="PF16612">
    <property type="entry name" value="RGS12_usC"/>
    <property type="match status" value="1"/>
</dbReference>
<dbReference type="InterPro" id="IPR029071">
    <property type="entry name" value="Ubiquitin-like_domsf"/>
</dbReference>
<dbReference type="InterPro" id="IPR003116">
    <property type="entry name" value="RBD_dom"/>
</dbReference>
<dbReference type="SMART" id="SM00455">
    <property type="entry name" value="RBD"/>
    <property type="match status" value="2"/>
</dbReference>
<feature type="compositionally biased region" description="Low complexity" evidence="6">
    <location>
        <begin position="446"/>
        <end position="458"/>
    </location>
</feature>
<dbReference type="SUPFAM" id="SSF48097">
    <property type="entry name" value="Regulator of G-protein signaling, RGS"/>
    <property type="match status" value="1"/>
</dbReference>
<feature type="compositionally biased region" description="Polar residues" evidence="6">
    <location>
        <begin position="1131"/>
        <end position="1145"/>
    </location>
</feature>
<dbReference type="SMART" id="SM00228">
    <property type="entry name" value="PDZ"/>
    <property type="match status" value="1"/>
</dbReference>
<dbReference type="PROSITE" id="PS50132">
    <property type="entry name" value="RGS"/>
    <property type="match status" value="1"/>
</dbReference>
<dbReference type="InterPro" id="IPR044926">
    <property type="entry name" value="RGS_subdomain_2"/>
</dbReference>
<dbReference type="InterPro" id="IPR001478">
    <property type="entry name" value="PDZ"/>
</dbReference>
<dbReference type="SUPFAM" id="SSF54236">
    <property type="entry name" value="Ubiquitin-like"/>
    <property type="match status" value="2"/>
</dbReference>
<dbReference type="GO" id="GO:0005737">
    <property type="term" value="C:cytoplasm"/>
    <property type="evidence" value="ECO:0007669"/>
    <property type="project" value="UniProtKB-SubCell"/>
</dbReference>
<feature type="compositionally biased region" description="Polar residues" evidence="6">
    <location>
        <begin position="413"/>
        <end position="430"/>
    </location>
</feature>
<dbReference type="Gene3D" id="2.30.29.30">
    <property type="entry name" value="Pleckstrin-homology domain (PH domain)/Phosphotyrosine-binding domain (PTB)"/>
    <property type="match status" value="1"/>
</dbReference>
<evidence type="ECO:0000259" key="9">
    <source>
        <dbReference type="PROSITE" id="PS50898"/>
    </source>
</evidence>
<keyword evidence="5" id="KW-0677">Repeat</keyword>
<dbReference type="Pfam" id="PF00595">
    <property type="entry name" value="PDZ"/>
    <property type="match status" value="1"/>
</dbReference>
<dbReference type="GO" id="GO:0005096">
    <property type="term" value="F:GTPase activator activity"/>
    <property type="evidence" value="ECO:0007669"/>
    <property type="project" value="UniProtKB-KW"/>
</dbReference>
<protein>
    <submittedName>
        <fullName evidence="10">Regulator of G protein signaling 12</fullName>
    </submittedName>
</protein>
<dbReference type="GO" id="GO:0005886">
    <property type="term" value="C:plasma membrane"/>
    <property type="evidence" value="ECO:0007669"/>
    <property type="project" value="TreeGrafter"/>
</dbReference>
<dbReference type="GO" id="GO:0005634">
    <property type="term" value="C:nucleus"/>
    <property type="evidence" value="ECO:0007669"/>
    <property type="project" value="TreeGrafter"/>
</dbReference>
<dbReference type="Gene3D" id="1.10.196.10">
    <property type="match status" value="1"/>
</dbReference>
<dbReference type="Pfam" id="PF02196">
    <property type="entry name" value="RBD"/>
    <property type="match status" value="1"/>
</dbReference>
<feature type="region of interest" description="Disordered" evidence="6">
    <location>
        <begin position="1297"/>
        <end position="1395"/>
    </location>
</feature>
<organism evidence="10 11">
    <name type="scientific">Rousettus aegyptiacus</name>
    <name type="common">Egyptian fruit bat</name>
    <name type="synonym">Pteropus aegyptiacus</name>
    <dbReference type="NCBI Taxonomy" id="9407"/>
    <lineage>
        <taxon>Eukaryota</taxon>
        <taxon>Metazoa</taxon>
        <taxon>Chordata</taxon>
        <taxon>Craniata</taxon>
        <taxon>Vertebrata</taxon>
        <taxon>Euteleostomi</taxon>
        <taxon>Mammalia</taxon>
        <taxon>Eutheria</taxon>
        <taxon>Laurasiatheria</taxon>
        <taxon>Chiroptera</taxon>
        <taxon>Yinpterochiroptera</taxon>
        <taxon>Pteropodoidea</taxon>
        <taxon>Pteropodidae</taxon>
        <taxon>Rousettinae</taxon>
        <taxon>Rousettus</taxon>
    </lineage>
</organism>
<dbReference type="InterPro" id="IPR036305">
    <property type="entry name" value="RGS_sf"/>
</dbReference>
<dbReference type="Pfam" id="PF02188">
    <property type="entry name" value="GoLoco"/>
    <property type="match status" value="1"/>
</dbReference>
<feature type="region of interest" description="Disordered" evidence="6">
    <location>
        <begin position="841"/>
        <end position="941"/>
    </location>
</feature>
<dbReference type="Gene3D" id="2.30.42.10">
    <property type="match status" value="1"/>
</dbReference>
<dbReference type="CDD" id="cd06710">
    <property type="entry name" value="PDZ_RGS12-like"/>
    <property type="match status" value="1"/>
</dbReference>
<reference evidence="10 11" key="1">
    <citation type="journal article" date="2020" name="Nature">
        <title>Six reference-quality genomes reveal evolution of bat adaptations.</title>
        <authorList>
            <person name="Jebb D."/>
            <person name="Huang Z."/>
            <person name="Pippel M."/>
            <person name="Hughes G.M."/>
            <person name="Lavrichenko K."/>
            <person name="Devanna P."/>
            <person name="Winkler S."/>
            <person name="Jermiin L.S."/>
            <person name="Skirmuntt E.C."/>
            <person name="Katzourakis A."/>
            <person name="Burkitt-Gray L."/>
            <person name="Ray D.A."/>
            <person name="Sullivan K.A.M."/>
            <person name="Roscito J.G."/>
            <person name="Kirilenko B.M."/>
            <person name="Davalos L.M."/>
            <person name="Corthals A.P."/>
            <person name="Power M.L."/>
            <person name="Jones G."/>
            <person name="Ransome R.D."/>
            <person name="Dechmann D.K.N."/>
            <person name="Locatelli A.G."/>
            <person name="Puechmaille S.J."/>
            <person name="Fedrigo O."/>
            <person name="Jarvis E.D."/>
            <person name="Hiller M."/>
            <person name="Vernes S.C."/>
            <person name="Myers E.W."/>
            <person name="Teeling E.C."/>
        </authorList>
    </citation>
    <scope>NUCLEOTIDE SEQUENCE [LARGE SCALE GENOMIC DNA]</scope>
    <source>
        <strain evidence="10">MRouAeg1</strain>
        <tissue evidence="10">Muscle</tissue>
    </source>
</reference>
<dbReference type="InterPro" id="IPR037880">
    <property type="entry name" value="RGS12_RGS"/>
</dbReference>
<sequence length="1395" mass="149206">MYRAGDTAERPLQGTAPPRLRSVEVARGRAGYGFTLCGQAPCVLSGVVRGSPADFVGLRAGGQVLAVNGINVREASHEDVVKLIGKCSGVLHMVVGEGLGHLESCSSDEEVGFGEGRGWPKPRLDSKALGINRAERVVEDMQSGGIFSMIFENPGLRAGGPEPWKPKQRSLSESAAARLDLGRDGLNHPPPSLLSKEEVSRVANDDSVFSVGLESREDFGLDASILNVAMVVGYLGSIELPSTSCSLESDSFQAIRGCLRRLRAEQRIHSLVTMKVMHDGVQLCTDKAAVLAEYPAEKLAFSAVCPDDRRFFGLVTMQSCDDGSLAQGDEGALRTSCHVFMVDPDLFSHKIHQGIARRFGFECTADPDTNGCLEFPASSLPVLQFISVLYRDMGELIEGVRARAFADGDADAHQNTSTSSNSDSGIGNFNQEEKSGRVLVVDLGAGPSRHGPSSSSRDGAGGRGSQPWGAPWNGAFCHDPEGAPPFEAALQADRCWDLGKHLGPAPHMEGPPALRSSVPPSKRGAAGPGGFGQRWLPVHVLQEWQCGHASDQESCTDSTDGWSSVNCGTLPPPMSKIPADRYRVEGSLAQPPLSTQKRDWSRKAFGMQNIFGPHRNVRKTKEDKKGSKFGRGLGLAPASQRSAARRSFGRSKRFSVTRSLDDLESATVSDGELNGADLKDGVSSHSLSSNASLPSVQSCRRLRERRAASWAVSFERLLQDPLGVRYFSDFLRKEFSEENILFWQACEGFNHVPAHDKKELSHRAREIFSKFLCSKATTPVNIDSQAQLADDILSAPHPDMFKEQQLQIFNLMKFDSYTRFLKSPLYQECILAEVEGRSLPDAQRVPSSPASKHSIGSDHSNVSTPKKLSGKSKSGRSLNEEPGDEDSEKKRKGAFFSWSRTRSTGRSQKKKDHGDHANDPLHPNGGLGRRESQGSVSSAGSLDLSEACRTLAPERDRATKHCSVQLPDGTSCVVLVRAGLSIKEVLAGLCEQHGINGAAVDLFLAGGDKPLVLHQDSSVLASRDLRLEKRTLFRLDLVPINRSVGLKAKPTKPVTEVLRPVVAKYGLHLSELVARLSGEKEPLDLGAPISSLDGQRVILEEKDPSRGKAPVTVKVPLCSVSTDKQRGAPARQNTAAGSSSRSLSATGEERTLGKSNSIKIKGENGKNARDPRLSKREEAIAKIGKKKSQKINLDEAEAFFELISKAQSNRADDQRGLLRKEDLVLPEFLRVPPAAGGGKERAPRPREPWGPARHPESPAGSPAGSPASCAPTAPTRPAPEAEAGAVQTVEGELVADLTLTGEGHLSSPSSTLLPPPPAPKDSAGPPRPGGGGRGNPVNMLMDMDPVVGSAPGAGRRVPGVLLPANRPPAPDAPGLGPVPGGAAKPKASPHHATFV</sequence>
<evidence type="ECO:0000259" key="7">
    <source>
        <dbReference type="PROSITE" id="PS50106"/>
    </source>
</evidence>
<feature type="region of interest" description="Disordered" evidence="6">
    <location>
        <begin position="409"/>
        <end position="430"/>
    </location>
</feature>
<dbReference type="Pfam" id="PF16611">
    <property type="entry name" value="RGS12_us2"/>
    <property type="match status" value="1"/>
</dbReference>
<dbReference type="GO" id="GO:0007165">
    <property type="term" value="P:signal transduction"/>
    <property type="evidence" value="ECO:0007669"/>
    <property type="project" value="InterPro"/>
</dbReference>
<dbReference type="CDD" id="cd13162">
    <property type="entry name" value="PTB_RGS12"/>
    <property type="match status" value="1"/>
</dbReference>
<dbReference type="GO" id="GO:0008277">
    <property type="term" value="P:regulation of G protein-coupled receptor signaling pathway"/>
    <property type="evidence" value="ECO:0007669"/>
    <property type="project" value="TreeGrafter"/>
</dbReference>
<comment type="subcellular location">
    <subcellularLocation>
        <location evidence="1">Cytoplasm</location>
    </subcellularLocation>
</comment>
<dbReference type="GO" id="GO:0009968">
    <property type="term" value="P:negative regulation of signal transduction"/>
    <property type="evidence" value="ECO:0007669"/>
    <property type="project" value="UniProtKB-KW"/>
</dbReference>
<comment type="caution">
    <text evidence="10">The sequence shown here is derived from an EMBL/GenBank/DDBJ whole genome shotgun (WGS) entry which is preliminary data.</text>
</comment>
<evidence type="ECO:0000313" key="11">
    <source>
        <dbReference type="Proteomes" id="UP000593571"/>
    </source>
</evidence>
<feature type="compositionally biased region" description="Basic and acidic residues" evidence="6">
    <location>
        <begin position="1160"/>
        <end position="1174"/>
    </location>
</feature>
<evidence type="ECO:0000256" key="4">
    <source>
        <dbReference type="ARBA" id="ARBA00022700"/>
    </source>
</evidence>
<dbReference type="EMBL" id="JACASE010000010">
    <property type="protein sequence ID" value="KAF6432257.1"/>
    <property type="molecule type" value="Genomic_DNA"/>
</dbReference>
<evidence type="ECO:0000256" key="2">
    <source>
        <dbReference type="ARBA" id="ARBA00022468"/>
    </source>
</evidence>
<proteinExistence type="predicted"/>
<feature type="region of interest" description="Disordered" evidence="6">
    <location>
        <begin position="506"/>
        <end position="530"/>
    </location>
</feature>
<name>A0A7J8E9T9_ROUAE</name>
<gene>
    <name evidence="10" type="ORF">HJG63_016632</name>
</gene>
<evidence type="ECO:0000256" key="1">
    <source>
        <dbReference type="ARBA" id="ARBA00004496"/>
    </source>
</evidence>
<feature type="domain" description="PDZ" evidence="7">
    <location>
        <begin position="22"/>
        <end position="95"/>
    </location>
</feature>
<dbReference type="Gene3D" id="3.10.20.90">
    <property type="entry name" value="Phosphatidylinositol 3-kinase Catalytic Subunit, Chain A, domain 1"/>
    <property type="match status" value="2"/>
</dbReference>
<feature type="region of interest" description="Disordered" evidence="6">
    <location>
        <begin position="612"/>
        <end position="647"/>
    </location>
</feature>
<dbReference type="SMART" id="SM00462">
    <property type="entry name" value="PTB"/>
    <property type="match status" value="1"/>
</dbReference>
<dbReference type="CDD" id="cd08742">
    <property type="entry name" value="RGS_RGS12"/>
    <property type="match status" value="1"/>
</dbReference>
<dbReference type="FunFam" id="1.10.167.10:FF:000001">
    <property type="entry name" value="Putative regulator of g-protein signaling 12"/>
    <property type="match status" value="1"/>
</dbReference>
<feature type="region of interest" description="Disordered" evidence="6">
    <location>
        <begin position="443"/>
        <end position="480"/>
    </location>
</feature>
<dbReference type="PANTHER" id="PTHR45945:SF1">
    <property type="entry name" value="REGULATOR OF G-PROTEIN SIGNALING 12"/>
    <property type="match status" value="1"/>
</dbReference>
<dbReference type="InterPro" id="IPR016137">
    <property type="entry name" value="RGS"/>
</dbReference>
<evidence type="ECO:0000313" key="10">
    <source>
        <dbReference type="EMBL" id="KAF6432257.1"/>
    </source>
</evidence>
<dbReference type="InterPro" id="IPR024066">
    <property type="entry name" value="RGS_subdom1/3"/>
</dbReference>
<feature type="compositionally biased region" description="Basic and acidic residues" evidence="6">
    <location>
        <begin position="1238"/>
        <end position="1247"/>
    </location>
</feature>
<feature type="domain" description="RGS" evidence="8">
    <location>
        <begin position="713"/>
        <end position="830"/>
    </location>
</feature>
<dbReference type="Proteomes" id="UP000593571">
    <property type="component" value="Unassembled WGS sequence"/>
</dbReference>
<dbReference type="InterPro" id="IPR011993">
    <property type="entry name" value="PH-like_dom_sf"/>
</dbReference>
<dbReference type="Pfam" id="PF00615">
    <property type="entry name" value="RGS"/>
    <property type="match status" value="1"/>
</dbReference>
<dbReference type="InterPro" id="IPR046995">
    <property type="entry name" value="RGS10/12/14-like"/>
</dbReference>
<feature type="domain" description="RBD" evidence="9">
    <location>
        <begin position="960"/>
        <end position="1030"/>
    </location>
</feature>
<keyword evidence="4" id="KW-0734">Signal transduction inhibitor</keyword>
<feature type="region of interest" description="Disordered" evidence="6">
    <location>
        <begin position="1120"/>
        <end position="1174"/>
    </location>
</feature>
<dbReference type="SMART" id="SM00315">
    <property type="entry name" value="RGS"/>
    <property type="match status" value="1"/>
</dbReference>